<name>A0ABD6EJR0_9BILA</name>
<reference evidence="1 2" key="1">
    <citation type="submission" date="2024-08" db="EMBL/GenBank/DDBJ databases">
        <title>Gnathostoma spinigerum genome.</title>
        <authorList>
            <person name="Gonzalez-Bertolin B."/>
            <person name="Monzon S."/>
            <person name="Zaballos A."/>
            <person name="Jimenez P."/>
            <person name="Dekumyoy P."/>
            <person name="Varona S."/>
            <person name="Cuesta I."/>
            <person name="Sumanam S."/>
            <person name="Adisakwattana P."/>
            <person name="Gasser R.B."/>
            <person name="Hernandez-Gonzalez A."/>
            <person name="Young N.D."/>
            <person name="Perteguer M.J."/>
        </authorList>
    </citation>
    <scope>NUCLEOTIDE SEQUENCE [LARGE SCALE GENOMIC DNA]</scope>
    <source>
        <strain evidence="1">AL3</strain>
        <tissue evidence="1">Liver</tissue>
    </source>
</reference>
<sequence>MWGKKGKTSDGKLKSKFFLKKETERHNYETKFVGGVGGETHVRQFREFTFNQISVLTPRIFIHFQLKVVEEHSQVANPQRGEIFRAFLDIRFEKRIVPYHCHIKLER</sequence>
<comment type="caution">
    <text evidence="1">The sequence shown here is derived from an EMBL/GenBank/DDBJ whole genome shotgun (WGS) entry which is preliminary data.</text>
</comment>
<dbReference type="AlphaFoldDB" id="A0ABD6EJR0"/>
<dbReference type="Proteomes" id="UP001608902">
    <property type="component" value="Unassembled WGS sequence"/>
</dbReference>
<organism evidence="1 2">
    <name type="scientific">Gnathostoma spinigerum</name>
    <dbReference type="NCBI Taxonomy" id="75299"/>
    <lineage>
        <taxon>Eukaryota</taxon>
        <taxon>Metazoa</taxon>
        <taxon>Ecdysozoa</taxon>
        <taxon>Nematoda</taxon>
        <taxon>Chromadorea</taxon>
        <taxon>Rhabditida</taxon>
        <taxon>Spirurina</taxon>
        <taxon>Gnathostomatomorpha</taxon>
        <taxon>Gnathostomatoidea</taxon>
        <taxon>Gnathostomatidae</taxon>
        <taxon>Gnathostoma</taxon>
    </lineage>
</organism>
<dbReference type="EMBL" id="JBGFUD010003155">
    <property type="protein sequence ID" value="MFH4978384.1"/>
    <property type="molecule type" value="Genomic_DNA"/>
</dbReference>
<gene>
    <name evidence="1" type="ORF">AB6A40_005093</name>
</gene>
<protein>
    <submittedName>
        <fullName evidence="1">Uncharacterized protein</fullName>
    </submittedName>
</protein>
<proteinExistence type="predicted"/>
<evidence type="ECO:0000313" key="2">
    <source>
        <dbReference type="Proteomes" id="UP001608902"/>
    </source>
</evidence>
<evidence type="ECO:0000313" key="1">
    <source>
        <dbReference type="EMBL" id="MFH4978384.1"/>
    </source>
</evidence>
<keyword evidence="2" id="KW-1185">Reference proteome</keyword>
<accession>A0ABD6EJR0</accession>